<dbReference type="GO" id="GO:0003677">
    <property type="term" value="F:DNA binding"/>
    <property type="evidence" value="ECO:0007669"/>
    <property type="project" value="UniProtKB-KW"/>
</dbReference>
<evidence type="ECO:0000313" key="3">
    <source>
        <dbReference type="Proteomes" id="UP000181956"/>
    </source>
</evidence>
<protein>
    <submittedName>
        <fullName evidence="2">DNA-binding transcriptional regulator, MarR family</fullName>
    </submittedName>
</protein>
<accession>A0A1H1XF22</accession>
<dbReference type="PANTHER" id="PTHR37318:SF1">
    <property type="entry name" value="BSL7504 PROTEIN"/>
    <property type="match status" value="1"/>
</dbReference>
<evidence type="ECO:0000259" key="1">
    <source>
        <dbReference type="Pfam" id="PF13601"/>
    </source>
</evidence>
<gene>
    <name evidence="2" type="ORF">SAMN04489834_2777</name>
</gene>
<dbReference type="AlphaFoldDB" id="A0A1H1XF22"/>
<keyword evidence="3" id="KW-1185">Reference proteome</keyword>
<dbReference type="EMBL" id="LT629742">
    <property type="protein sequence ID" value="SDT07867.1"/>
    <property type="molecule type" value="Genomic_DNA"/>
</dbReference>
<dbReference type="SUPFAM" id="SSF46785">
    <property type="entry name" value="Winged helix' DNA-binding domain"/>
    <property type="match status" value="1"/>
</dbReference>
<dbReference type="Gene3D" id="1.10.10.10">
    <property type="entry name" value="Winged helix-like DNA-binding domain superfamily/Winged helix DNA-binding domain"/>
    <property type="match status" value="1"/>
</dbReference>
<organism evidence="2 3">
    <name type="scientific">Microterricola viridarii</name>
    <dbReference type="NCBI Taxonomy" id="412690"/>
    <lineage>
        <taxon>Bacteria</taxon>
        <taxon>Bacillati</taxon>
        <taxon>Actinomycetota</taxon>
        <taxon>Actinomycetes</taxon>
        <taxon>Micrococcales</taxon>
        <taxon>Microbacteriaceae</taxon>
        <taxon>Microterricola</taxon>
    </lineage>
</organism>
<dbReference type="InterPro" id="IPR036388">
    <property type="entry name" value="WH-like_DNA-bd_sf"/>
</dbReference>
<dbReference type="OrthoDB" id="4952043at2"/>
<name>A0A1H1XF22_9MICO</name>
<reference evidence="3" key="1">
    <citation type="submission" date="2016-10" db="EMBL/GenBank/DDBJ databases">
        <authorList>
            <person name="Varghese N."/>
            <person name="Submissions S."/>
        </authorList>
    </citation>
    <scope>NUCLEOTIDE SEQUENCE [LARGE SCALE GENOMIC DNA]</scope>
    <source>
        <strain evidence="3">DSM 21772</strain>
    </source>
</reference>
<dbReference type="PANTHER" id="PTHR37318">
    <property type="entry name" value="BSL7504 PROTEIN"/>
    <property type="match status" value="1"/>
</dbReference>
<dbReference type="STRING" id="412690.SAMN04489834_2777"/>
<proteinExistence type="predicted"/>
<feature type="domain" description="Winged helix DNA-binding" evidence="1">
    <location>
        <begin position="16"/>
        <end position="94"/>
    </location>
</feature>
<evidence type="ECO:0000313" key="2">
    <source>
        <dbReference type="EMBL" id="SDT07867.1"/>
    </source>
</evidence>
<dbReference type="Proteomes" id="UP000181956">
    <property type="component" value="Chromosome I"/>
</dbReference>
<dbReference type="Pfam" id="PF13601">
    <property type="entry name" value="HTH_34"/>
    <property type="match status" value="1"/>
</dbReference>
<keyword evidence="2" id="KW-0238">DNA-binding</keyword>
<dbReference type="InterPro" id="IPR036390">
    <property type="entry name" value="WH_DNA-bd_sf"/>
</dbReference>
<sequence length="100" mass="11269">MAHPRHELNDAFQTPVRFSLMAALGRTAQIDFRTLRELLEADDSVLSKAVSHLEKLGYVTVTKGYVGNRPRTWVQASAQGHRAYQQHLRALRAITEGLLD</sequence>
<dbReference type="RefSeq" id="WP_083364569.1">
    <property type="nucleotide sequence ID" value="NZ_LT629742.1"/>
</dbReference>
<dbReference type="InterPro" id="IPR027395">
    <property type="entry name" value="WH_DNA-bd_dom"/>
</dbReference>